<feature type="binding site" description="axial binding residue" evidence="9">
    <location>
        <position position="487"/>
    </location>
    <ligand>
        <name>heme</name>
        <dbReference type="ChEBI" id="CHEBI:30413"/>
    </ligand>
    <ligandPart>
        <name>Fe</name>
        <dbReference type="ChEBI" id="CHEBI:18248"/>
    </ligandPart>
</feature>
<evidence type="ECO:0000313" key="10">
    <source>
        <dbReference type="EMBL" id="EMD31882.1"/>
    </source>
</evidence>
<sequence>MPLPPSSPSLLLSILVCSISWLLWRVLRQLFVKSPLDDLPGPPVKSHWKGNIPQIYDRQGWKFYEDITQKYGPIVKLKGLLGGNILYVFDPVALHTIVVKDQDIFEEASYFIKSNLQLLGPGLLSTLGDHHRKQRKLLNPVFSNAHMRRLAPVFYRIMHQLESAIKTRVVQGPREIDVLSWMGRAALELIGQGGLGYSFDPLAKDASDPLGEAIKSLLPNVSKLPTLRRIVPYVCDWGTPRLRRMIVERFPNERVQAVVKAVDQIDAKCWEIFRLRKKSLEAGEKSTMHEIAEGKDILSVLLKENMNAAATDKLPDNEVVAQMGTMVFAAMDTTSNALARVLHLLAEHPDIQRKLRQELIEASQGADMSYDDLVRLPYLDAICRETLRLFPPAWLIFRETRKDAIIPLSEPIRKTDGSIVTEVPVPKGTVIQIGIHGSNWNKALWGDDAMEWKPERWLAPLPTPLDDAKIPGVYSHLMTFLGGGRSCIGFKFSQLEIKAALAVLLPMFTFEPPEEPIIWNIGAVAYPTMSKEAAKPQMMLKVGLVENINV</sequence>
<keyword evidence="6" id="KW-0560">Oxidoreductase</keyword>
<keyword evidence="5 9" id="KW-0479">Metal-binding</keyword>
<dbReference type="Proteomes" id="UP000016930">
    <property type="component" value="Unassembled WGS sequence"/>
</dbReference>
<organism evidence="10 11">
    <name type="scientific">Ceriporiopsis subvermispora (strain B)</name>
    <name type="common">White-rot fungus</name>
    <name type="synonym">Gelatoporia subvermispora</name>
    <dbReference type="NCBI Taxonomy" id="914234"/>
    <lineage>
        <taxon>Eukaryota</taxon>
        <taxon>Fungi</taxon>
        <taxon>Dikarya</taxon>
        <taxon>Basidiomycota</taxon>
        <taxon>Agaricomycotina</taxon>
        <taxon>Agaricomycetes</taxon>
        <taxon>Polyporales</taxon>
        <taxon>Gelatoporiaceae</taxon>
        <taxon>Gelatoporia</taxon>
    </lineage>
</organism>
<dbReference type="PRINTS" id="PR00463">
    <property type="entry name" value="EP450I"/>
</dbReference>
<dbReference type="AlphaFoldDB" id="M2R0W0"/>
<comment type="similarity">
    <text evidence="3">Belongs to the cytochrome P450 family.</text>
</comment>
<evidence type="ECO:0000313" key="11">
    <source>
        <dbReference type="Proteomes" id="UP000016930"/>
    </source>
</evidence>
<evidence type="ECO:0000256" key="7">
    <source>
        <dbReference type="ARBA" id="ARBA00023004"/>
    </source>
</evidence>
<dbReference type="InterPro" id="IPR002401">
    <property type="entry name" value="Cyt_P450_E_grp-I"/>
</dbReference>
<dbReference type="GO" id="GO:0005506">
    <property type="term" value="F:iron ion binding"/>
    <property type="evidence" value="ECO:0007669"/>
    <property type="project" value="InterPro"/>
</dbReference>
<comment type="cofactor">
    <cofactor evidence="1 9">
        <name>heme</name>
        <dbReference type="ChEBI" id="CHEBI:30413"/>
    </cofactor>
</comment>
<dbReference type="STRING" id="914234.M2R0W0"/>
<comment type="pathway">
    <text evidence="2">Secondary metabolite biosynthesis.</text>
</comment>
<dbReference type="InterPro" id="IPR001128">
    <property type="entry name" value="Cyt_P450"/>
</dbReference>
<dbReference type="PANTHER" id="PTHR24305">
    <property type="entry name" value="CYTOCHROME P450"/>
    <property type="match status" value="1"/>
</dbReference>
<dbReference type="InterPro" id="IPR036396">
    <property type="entry name" value="Cyt_P450_sf"/>
</dbReference>
<keyword evidence="11" id="KW-1185">Reference proteome</keyword>
<evidence type="ECO:0000256" key="5">
    <source>
        <dbReference type="ARBA" id="ARBA00022723"/>
    </source>
</evidence>
<dbReference type="Gene3D" id="1.10.630.10">
    <property type="entry name" value="Cytochrome P450"/>
    <property type="match status" value="1"/>
</dbReference>
<evidence type="ECO:0008006" key="12">
    <source>
        <dbReference type="Google" id="ProtNLM"/>
    </source>
</evidence>
<dbReference type="OrthoDB" id="1470350at2759"/>
<dbReference type="SUPFAM" id="SSF48264">
    <property type="entry name" value="Cytochrome P450"/>
    <property type="match status" value="1"/>
</dbReference>
<evidence type="ECO:0000256" key="4">
    <source>
        <dbReference type="ARBA" id="ARBA00022617"/>
    </source>
</evidence>
<dbReference type="GO" id="GO:0016705">
    <property type="term" value="F:oxidoreductase activity, acting on paired donors, with incorporation or reduction of molecular oxygen"/>
    <property type="evidence" value="ECO:0007669"/>
    <property type="project" value="InterPro"/>
</dbReference>
<dbReference type="Pfam" id="PF00067">
    <property type="entry name" value="p450"/>
    <property type="match status" value="1"/>
</dbReference>
<keyword evidence="7 9" id="KW-0408">Iron</keyword>
<dbReference type="PRINTS" id="PR00385">
    <property type="entry name" value="P450"/>
</dbReference>
<evidence type="ECO:0000256" key="6">
    <source>
        <dbReference type="ARBA" id="ARBA00023002"/>
    </source>
</evidence>
<proteinExistence type="inferred from homology"/>
<dbReference type="InterPro" id="IPR050121">
    <property type="entry name" value="Cytochrome_P450_monoxygenase"/>
</dbReference>
<reference evidence="10 11" key="1">
    <citation type="journal article" date="2012" name="Proc. Natl. Acad. Sci. U.S.A.">
        <title>Comparative genomics of Ceriporiopsis subvermispora and Phanerochaete chrysosporium provide insight into selective ligninolysis.</title>
        <authorList>
            <person name="Fernandez-Fueyo E."/>
            <person name="Ruiz-Duenas F.J."/>
            <person name="Ferreira P."/>
            <person name="Floudas D."/>
            <person name="Hibbett D.S."/>
            <person name="Canessa P."/>
            <person name="Larrondo L.F."/>
            <person name="James T.Y."/>
            <person name="Seelenfreund D."/>
            <person name="Lobos S."/>
            <person name="Polanco R."/>
            <person name="Tello M."/>
            <person name="Honda Y."/>
            <person name="Watanabe T."/>
            <person name="Watanabe T."/>
            <person name="Ryu J.S."/>
            <person name="Kubicek C.P."/>
            <person name="Schmoll M."/>
            <person name="Gaskell J."/>
            <person name="Hammel K.E."/>
            <person name="St John F.J."/>
            <person name="Vanden Wymelenberg A."/>
            <person name="Sabat G."/>
            <person name="Splinter BonDurant S."/>
            <person name="Syed K."/>
            <person name="Yadav J.S."/>
            <person name="Doddapaneni H."/>
            <person name="Subramanian V."/>
            <person name="Lavin J.L."/>
            <person name="Oguiza J.A."/>
            <person name="Perez G."/>
            <person name="Pisabarro A.G."/>
            <person name="Ramirez L."/>
            <person name="Santoyo F."/>
            <person name="Master E."/>
            <person name="Coutinho P.M."/>
            <person name="Henrissat B."/>
            <person name="Lombard V."/>
            <person name="Magnuson J.K."/>
            <person name="Kuees U."/>
            <person name="Hori C."/>
            <person name="Igarashi K."/>
            <person name="Samejima M."/>
            <person name="Held B.W."/>
            <person name="Barry K.W."/>
            <person name="LaButti K.M."/>
            <person name="Lapidus A."/>
            <person name="Lindquist E.A."/>
            <person name="Lucas S.M."/>
            <person name="Riley R."/>
            <person name="Salamov A.A."/>
            <person name="Hoffmeister D."/>
            <person name="Schwenk D."/>
            <person name="Hadar Y."/>
            <person name="Yarden O."/>
            <person name="de Vries R.P."/>
            <person name="Wiebenga A."/>
            <person name="Stenlid J."/>
            <person name="Eastwood D."/>
            <person name="Grigoriev I.V."/>
            <person name="Berka R.M."/>
            <person name="Blanchette R.A."/>
            <person name="Kersten P."/>
            <person name="Martinez A.T."/>
            <person name="Vicuna R."/>
            <person name="Cullen D."/>
        </authorList>
    </citation>
    <scope>NUCLEOTIDE SEQUENCE [LARGE SCALE GENOMIC DNA]</scope>
    <source>
        <strain evidence="10 11">B</strain>
    </source>
</reference>
<protein>
    <recommendedName>
        <fullName evidence="12">Cytochrome P450</fullName>
    </recommendedName>
</protein>
<dbReference type="HOGENOM" id="CLU_001570_5_11_1"/>
<keyword evidence="8" id="KW-0503">Monooxygenase</keyword>
<evidence type="ECO:0000256" key="8">
    <source>
        <dbReference type="ARBA" id="ARBA00023033"/>
    </source>
</evidence>
<dbReference type="CDD" id="cd11069">
    <property type="entry name" value="CYP_FUM15-like"/>
    <property type="match status" value="1"/>
</dbReference>
<name>M2R0W0_CERS8</name>
<evidence type="ECO:0000256" key="2">
    <source>
        <dbReference type="ARBA" id="ARBA00005179"/>
    </source>
</evidence>
<evidence type="ECO:0000256" key="1">
    <source>
        <dbReference type="ARBA" id="ARBA00001971"/>
    </source>
</evidence>
<gene>
    <name evidence="10" type="ORF">CERSUDRAFT_88470</name>
</gene>
<evidence type="ECO:0000256" key="3">
    <source>
        <dbReference type="ARBA" id="ARBA00010617"/>
    </source>
</evidence>
<dbReference type="EMBL" id="KB445814">
    <property type="protein sequence ID" value="EMD31882.1"/>
    <property type="molecule type" value="Genomic_DNA"/>
</dbReference>
<evidence type="ECO:0000256" key="9">
    <source>
        <dbReference type="PIRSR" id="PIRSR602401-1"/>
    </source>
</evidence>
<accession>M2R0W0</accession>
<dbReference type="GO" id="GO:0004497">
    <property type="term" value="F:monooxygenase activity"/>
    <property type="evidence" value="ECO:0007669"/>
    <property type="project" value="UniProtKB-KW"/>
</dbReference>
<dbReference type="GO" id="GO:0020037">
    <property type="term" value="F:heme binding"/>
    <property type="evidence" value="ECO:0007669"/>
    <property type="project" value="InterPro"/>
</dbReference>
<keyword evidence="4 9" id="KW-0349">Heme</keyword>
<dbReference type="PANTHER" id="PTHR24305:SF166">
    <property type="entry name" value="CYTOCHROME P450 12A4, MITOCHONDRIAL-RELATED"/>
    <property type="match status" value="1"/>
</dbReference>